<proteinExistence type="predicted"/>
<evidence type="ECO:0000313" key="8">
    <source>
        <dbReference type="Proteomes" id="UP000005225"/>
    </source>
</evidence>
<dbReference type="PANTHER" id="PTHR23239:SF349">
    <property type="entry name" value="KERATIN, TYPE I CYTOSKELETAL 18"/>
    <property type="match status" value="1"/>
</dbReference>
<accession>H0XX27</accession>
<dbReference type="EMBL" id="AAQR03185827">
    <property type="status" value="NOT_ANNOTATED_CDS"/>
    <property type="molecule type" value="Genomic_DNA"/>
</dbReference>
<protein>
    <recommendedName>
        <fullName evidence="6">IF rod domain-containing protein</fullName>
    </recommendedName>
</protein>
<dbReference type="Proteomes" id="UP000005225">
    <property type="component" value="Unassembled WGS sequence"/>
</dbReference>
<dbReference type="InParanoid" id="H0XX27"/>
<evidence type="ECO:0000256" key="2">
    <source>
        <dbReference type="ARBA" id="ARBA00022744"/>
    </source>
</evidence>
<keyword evidence="1" id="KW-0597">Phosphoprotein</keyword>
<dbReference type="EMBL" id="AAQR03185828">
    <property type="status" value="NOT_ANNOTATED_CDS"/>
    <property type="molecule type" value="Genomic_DNA"/>
</dbReference>
<dbReference type="Pfam" id="PF00038">
    <property type="entry name" value="Filament"/>
    <property type="match status" value="1"/>
</dbReference>
<keyword evidence="4 5" id="KW-0175">Coiled coil</keyword>
<dbReference type="GO" id="GO:0045095">
    <property type="term" value="C:keratin filament"/>
    <property type="evidence" value="ECO:0007669"/>
    <property type="project" value="TreeGrafter"/>
</dbReference>
<dbReference type="SUPFAM" id="SSF64593">
    <property type="entry name" value="Intermediate filament protein, coiled coil region"/>
    <property type="match status" value="1"/>
</dbReference>
<reference evidence="7" key="3">
    <citation type="submission" date="2025-09" db="UniProtKB">
        <authorList>
            <consortium name="Ensembl"/>
        </authorList>
    </citation>
    <scope>IDENTIFICATION</scope>
</reference>
<dbReference type="HOGENOM" id="CLU_012560_8_2_1"/>
<reference evidence="8" key="1">
    <citation type="submission" date="2011-03" db="EMBL/GenBank/DDBJ databases">
        <title>Version 3 of the genome sequence of Otolemur garnettii (Bushbaby).</title>
        <authorList>
            <consortium name="The Broad Institute Genome Sequencing Platform"/>
            <person name="Di Palma F."/>
            <person name="Johnson J."/>
            <person name="Lander E.S."/>
            <person name="Lindblad-Toh K."/>
            <person name="Jaffe D.B."/>
            <person name="Gnerre S."/>
            <person name="MacCallum I."/>
            <person name="Przybylski D."/>
            <person name="Ribeiro F.J."/>
            <person name="Burton J.N."/>
            <person name="Walker B.J."/>
            <person name="Sharpe T."/>
            <person name="Hall G."/>
        </authorList>
    </citation>
    <scope>NUCLEOTIDE SEQUENCE [LARGE SCALE GENOMIC DNA]</scope>
</reference>
<evidence type="ECO:0000313" key="7">
    <source>
        <dbReference type="Ensembl" id="ENSOGAP00000020670.1"/>
    </source>
</evidence>
<evidence type="ECO:0000259" key="6">
    <source>
        <dbReference type="PROSITE" id="PS51842"/>
    </source>
</evidence>
<evidence type="ECO:0000256" key="3">
    <source>
        <dbReference type="ARBA" id="ARBA00022754"/>
    </source>
</evidence>
<dbReference type="eggNOG" id="ENOG502QUS8">
    <property type="taxonomic scope" value="Eukaryota"/>
</dbReference>
<dbReference type="OMA" id="YLEECQA"/>
<feature type="coiled-coil region" evidence="5">
    <location>
        <begin position="13"/>
        <end position="51"/>
    </location>
</feature>
<dbReference type="Ensembl" id="ENSOGAT00000026272.1">
    <property type="protein sequence ID" value="ENSOGAP00000020670.1"/>
    <property type="gene ID" value="ENSOGAG00000026865.1"/>
</dbReference>
<dbReference type="GO" id="GO:0045104">
    <property type="term" value="P:intermediate filament cytoskeleton organization"/>
    <property type="evidence" value="ECO:0007669"/>
    <property type="project" value="TreeGrafter"/>
</dbReference>
<keyword evidence="8" id="KW-1185">Reference proteome</keyword>
<dbReference type="InterPro" id="IPR039008">
    <property type="entry name" value="IF_rod_dom"/>
</dbReference>
<evidence type="ECO:0000256" key="1">
    <source>
        <dbReference type="ARBA" id="ARBA00022553"/>
    </source>
</evidence>
<dbReference type="GO" id="GO:0005198">
    <property type="term" value="F:structural molecule activity"/>
    <property type="evidence" value="ECO:0007669"/>
    <property type="project" value="InterPro"/>
</dbReference>
<dbReference type="PANTHER" id="PTHR23239">
    <property type="entry name" value="INTERMEDIATE FILAMENT"/>
    <property type="match status" value="1"/>
</dbReference>
<dbReference type="AlphaFoldDB" id="H0XX27"/>
<reference evidence="7" key="2">
    <citation type="submission" date="2025-08" db="UniProtKB">
        <authorList>
            <consortium name="Ensembl"/>
        </authorList>
    </citation>
    <scope>IDENTIFICATION</scope>
</reference>
<feature type="coiled-coil region" evidence="5">
    <location>
        <begin position="127"/>
        <end position="154"/>
    </location>
</feature>
<evidence type="ECO:0000256" key="4">
    <source>
        <dbReference type="ARBA" id="ARBA00023054"/>
    </source>
</evidence>
<dbReference type="PROSITE" id="PS51842">
    <property type="entry name" value="IF_ROD_2"/>
    <property type="match status" value="1"/>
</dbReference>
<keyword evidence="2" id="KW-0416">Keratin</keyword>
<evidence type="ECO:0000256" key="5">
    <source>
        <dbReference type="SAM" id="Coils"/>
    </source>
</evidence>
<name>H0XX27_OTOGA</name>
<dbReference type="Gene3D" id="1.20.5.170">
    <property type="match status" value="1"/>
</dbReference>
<sequence length="244" mass="27577">QSVESTIHGLKVIEDTNVTQLQLETEIDSLKEELLFMKKNYEEEVKLLQAQIASSGLTVEVDAPKSQDLSKNMADMQAQYDELAWKNQEELAKTWSQQFEESTSVVTSQFAEVRAGKTMLIELTHIVQSLVIQLNSMRNQKSRLEDNLSGVEACYAMQMEQINGIRAAFGVRAGTELYLEECQAQEYEALVNIKVKLEAEIATYCCLVEDGEGFNLGDALESSISMQTILKTRKCFFLSYKILF</sequence>
<dbReference type="STRING" id="30611.ENSOGAP00000020670"/>
<organism evidence="7 8">
    <name type="scientific">Otolemur garnettii</name>
    <name type="common">Small-eared galago</name>
    <name type="synonym">Garnett's greater bushbaby</name>
    <dbReference type="NCBI Taxonomy" id="30611"/>
    <lineage>
        <taxon>Eukaryota</taxon>
        <taxon>Metazoa</taxon>
        <taxon>Chordata</taxon>
        <taxon>Craniata</taxon>
        <taxon>Vertebrata</taxon>
        <taxon>Euteleostomi</taxon>
        <taxon>Mammalia</taxon>
        <taxon>Eutheria</taxon>
        <taxon>Euarchontoglires</taxon>
        <taxon>Primates</taxon>
        <taxon>Strepsirrhini</taxon>
        <taxon>Lorisiformes</taxon>
        <taxon>Galagidae</taxon>
        <taxon>Otolemur</taxon>
    </lineage>
</organism>
<dbReference type="InterPro" id="IPR002957">
    <property type="entry name" value="Keratin_I"/>
</dbReference>
<dbReference type="Gene3D" id="1.20.5.500">
    <property type="entry name" value="Single helix bin"/>
    <property type="match status" value="1"/>
</dbReference>
<keyword evidence="3" id="KW-0403">Intermediate filament</keyword>
<dbReference type="GeneTree" id="ENSGT00940000153309"/>
<feature type="domain" description="IF rod" evidence="6">
    <location>
        <begin position="1"/>
        <end position="215"/>
    </location>
</feature>
<dbReference type="Gene3D" id="1.20.5.1160">
    <property type="entry name" value="Vasodilator-stimulated phosphoprotein"/>
    <property type="match status" value="1"/>
</dbReference>
<dbReference type="SMART" id="SM01391">
    <property type="entry name" value="Filament"/>
    <property type="match status" value="1"/>
</dbReference>